<accession>A0A975PGZ5</accession>
<dbReference type="RefSeq" id="WP_211634424.1">
    <property type="nucleotide sequence ID" value="NZ_CP073100.1"/>
</dbReference>
<evidence type="ECO:0000313" key="3">
    <source>
        <dbReference type="Proteomes" id="UP000676169"/>
    </source>
</evidence>
<dbReference type="EMBL" id="CP073100">
    <property type="protein sequence ID" value="QUE53080.1"/>
    <property type="molecule type" value="Genomic_DNA"/>
</dbReference>
<name>A0A975PGZ5_9BACT</name>
<feature type="region of interest" description="Disordered" evidence="1">
    <location>
        <begin position="35"/>
        <end position="60"/>
    </location>
</feature>
<reference evidence="2" key="1">
    <citation type="submission" date="2021-04" db="EMBL/GenBank/DDBJ databases">
        <title>Luteolibacter sp. 32A isolated from the skin of an Anderson's salamander (Ambystoma andersonii).</title>
        <authorList>
            <person name="Spergser J."/>
            <person name="Busse H.-J."/>
        </authorList>
    </citation>
    <scope>NUCLEOTIDE SEQUENCE</scope>
    <source>
        <strain evidence="2">32A</strain>
    </source>
</reference>
<dbReference type="KEGG" id="lamb:KBB96_09330"/>
<gene>
    <name evidence="2" type="ORF">KBB96_09330</name>
</gene>
<organism evidence="2 3">
    <name type="scientific">Luteolibacter ambystomatis</name>
    <dbReference type="NCBI Taxonomy" id="2824561"/>
    <lineage>
        <taxon>Bacteria</taxon>
        <taxon>Pseudomonadati</taxon>
        <taxon>Verrucomicrobiota</taxon>
        <taxon>Verrucomicrobiia</taxon>
        <taxon>Verrucomicrobiales</taxon>
        <taxon>Verrucomicrobiaceae</taxon>
        <taxon>Luteolibacter</taxon>
    </lineage>
</organism>
<evidence type="ECO:0000256" key="1">
    <source>
        <dbReference type="SAM" id="MobiDB-lite"/>
    </source>
</evidence>
<dbReference type="Proteomes" id="UP000676169">
    <property type="component" value="Chromosome"/>
</dbReference>
<dbReference type="AlphaFoldDB" id="A0A975PGZ5"/>
<proteinExistence type="predicted"/>
<evidence type="ECO:0000313" key="2">
    <source>
        <dbReference type="EMBL" id="QUE53080.1"/>
    </source>
</evidence>
<sequence length="247" mass="27681">MKTTKVICVILGAIMLLGVLAVIFFRNHYQSNPEHQLTTGEKARATQQSKARPSAKSPDQKIPVEVAVHEKKKNFYIGENPESEISIDFSNEDMSISIRPANKNCLVPLNDKDLYFYQKMLKSDTCGEFIGIEMVGGDGKYLTLVDDAYAGVFYNRDESRISMLPFGLDSTAQAVKPPDIKVSLIDLISRLKPALKSDESMAAIDAEGLRFRIRVNLPSDGTEKEVRTGWIQINETGRNNLIQYLEF</sequence>
<keyword evidence="3" id="KW-1185">Reference proteome</keyword>
<protein>
    <submittedName>
        <fullName evidence="2">Uncharacterized protein</fullName>
    </submittedName>
</protein>
<feature type="compositionally biased region" description="Polar residues" evidence="1">
    <location>
        <begin position="35"/>
        <end position="51"/>
    </location>
</feature>